<dbReference type="InterPro" id="IPR036388">
    <property type="entry name" value="WH-like_DNA-bd_sf"/>
</dbReference>
<dbReference type="GO" id="GO:0003677">
    <property type="term" value="F:DNA binding"/>
    <property type="evidence" value="ECO:0007669"/>
    <property type="project" value="UniProtKB-KW"/>
</dbReference>
<evidence type="ECO:0000256" key="3">
    <source>
        <dbReference type="ARBA" id="ARBA00023163"/>
    </source>
</evidence>
<evidence type="ECO:0000259" key="7">
    <source>
        <dbReference type="PROSITE" id="PS51078"/>
    </source>
</evidence>
<dbReference type="InterPro" id="IPR014757">
    <property type="entry name" value="Tscrpt_reg_IclR_C"/>
</dbReference>
<evidence type="ECO:0000256" key="2">
    <source>
        <dbReference type="ARBA" id="ARBA00023125"/>
    </source>
</evidence>
<dbReference type="InterPro" id="IPR036390">
    <property type="entry name" value="WH_DNA-bd_sf"/>
</dbReference>
<dbReference type="FunFam" id="1.10.10.10:FF:000056">
    <property type="entry name" value="IclR family transcriptional regulator"/>
    <property type="match status" value="1"/>
</dbReference>
<dbReference type="Gene3D" id="3.30.450.40">
    <property type="match status" value="1"/>
</dbReference>
<dbReference type="InterPro" id="IPR029016">
    <property type="entry name" value="GAF-like_dom_sf"/>
</dbReference>
<dbReference type="Pfam" id="PF09339">
    <property type="entry name" value="HTH_IclR"/>
    <property type="match status" value="1"/>
</dbReference>
<dbReference type="PROSITE" id="PS51077">
    <property type="entry name" value="HTH_ICLR"/>
    <property type="match status" value="1"/>
</dbReference>
<dbReference type="PANTHER" id="PTHR30136">
    <property type="entry name" value="HELIX-TURN-HELIX TRANSCRIPTIONAL REGULATOR, ICLR FAMILY"/>
    <property type="match status" value="1"/>
</dbReference>
<dbReference type="InterPro" id="IPR005471">
    <property type="entry name" value="Tscrpt_reg_IclR_N"/>
</dbReference>
<dbReference type="OrthoDB" id="9791752at2"/>
<dbReference type="GO" id="GO:0045892">
    <property type="term" value="P:negative regulation of DNA-templated transcription"/>
    <property type="evidence" value="ECO:0007669"/>
    <property type="project" value="TreeGrafter"/>
</dbReference>
<protein>
    <recommendedName>
        <fullName evidence="5">Glycerol operon regulatory protein</fullName>
    </recommendedName>
</protein>
<dbReference type="SUPFAM" id="SSF46785">
    <property type="entry name" value="Winged helix' DNA-binding domain"/>
    <property type="match status" value="1"/>
</dbReference>
<dbReference type="PANTHER" id="PTHR30136:SF7">
    <property type="entry name" value="HTH-TYPE TRANSCRIPTIONAL REGULATOR KDGR-RELATED"/>
    <property type="match status" value="1"/>
</dbReference>
<keyword evidence="2" id="KW-0238">DNA-binding</keyword>
<accession>A0A7G6E7A9</accession>
<dbReference type="KEGG" id="tfr:BR63_17875"/>
<dbReference type="GO" id="GO:0003700">
    <property type="term" value="F:DNA-binding transcription factor activity"/>
    <property type="evidence" value="ECO:0007669"/>
    <property type="project" value="TreeGrafter"/>
</dbReference>
<keyword evidence="9" id="KW-1185">Reference proteome</keyword>
<dbReference type="Pfam" id="PF01614">
    <property type="entry name" value="IclR_C"/>
    <property type="match status" value="1"/>
</dbReference>
<evidence type="ECO:0000256" key="4">
    <source>
        <dbReference type="ARBA" id="ARBA00058938"/>
    </source>
</evidence>
<dbReference type="AlphaFoldDB" id="A0A7G6E7A9"/>
<dbReference type="PROSITE" id="PS51078">
    <property type="entry name" value="ICLR_ED"/>
    <property type="match status" value="1"/>
</dbReference>
<proteinExistence type="predicted"/>
<gene>
    <name evidence="8" type="ORF">BR63_17875</name>
</gene>
<dbReference type="RefSeq" id="WP_034423515.1">
    <property type="nucleotide sequence ID" value="NZ_CP045798.1"/>
</dbReference>
<evidence type="ECO:0000256" key="5">
    <source>
        <dbReference type="ARBA" id="ARBA00070406"/>
    </source>
</evidence>
<sequence>MTKKIPYQVPAVDRTLDILEYLSKNQQASLTQIYQDLDLAKSTTYGILLTLENRGYIRKDVSGRFQLGLKLYELGTMALGHVDFVKEALPIMEDLAKKTGLTCNLGVLEGDAGVYIEKVDAPSPIRLNSWKGKRLALHCTALGKVLLAYKSLPEIVDALERIPLAANTEHTITDKETLLNELLQVRRKGYALDNQENEEDITCIAAPIFDHAGKTVAAVSLSGLTTWMTPEKISGLTEILIPACEAISKRIGG</sequence>
<dbReference type="SUPFAM" id="SSF55781">
    <property type="entry name" value="GAF domain-like"/>
    <property type="match status" value="1"/>
</dbReference>
<keyword evidence="1" id="KW-0805">Transcription regulation</keyword>
<evidence type="ECO:0000256" key="1">
    <source>
        <dbReference type="ARBA" id="ARBA00023015"/>
    </source>
</evidence>
<evidence type="ECO:0000313" key="9">
    <source>
        <dbReference type="Proteomes" id="UP000515847"/>
    </source>
</evidence>
<feature type="domain" description="IclR-ED" evidence="7">
    <location>
        <begin position="70"/>
        <end position="253"/>
    </location>
</feature>
<evidence type="ECO:0000259" key="6">
    <source>
        <dbReference type="PROSITE" id="PS51077"/>
    </source>
</evidence>
<feature type="domain" description="HTH iclR-type" evidence="6">
    <location>
        <begin position="9"/>
        <end position="69"/>
    </location>
</feature>
<dbReference type="Gene3D" id="1.10.10.10">
    <property type="entry name" value="Winged helix-like DNA-binding domain superfamily/Winged helix DNA-binding domain"/>
    <property type="match status" value="1"/>
</dbReference>
<dbReference type="SMART" id="SM00346">
    <property type="entry name" value="HTH_ICLR"/>
    <property type="match status" value="1"/>
</dbReference>
<comment type="function">
    <text evidence="4">May be an activator protein for the gylABX operon.</text>
</comment>
<name>A0A7G6E7A9_THEFR</name>
<organism evidence="8 9">
    <name type="scientific">Thermanaerosceptrum fracticalcis</name>
    <dbReference type="NCBI Taxonomy" id="1712410"/>
    <lineage>
        <taxon>Bacteria</taxon>
        <taxon>Bacillati</taxon>
        <taxon>Bacillota</taxon>
        <taxon>Clostridia</taxon>
        <taxon>Eubacteriales</taxon>
        <taxon>Peptococcaceae</taxon>
        <taxon>Thermanaerosceptrum</taxon>
    </lineage>
</organism>
<dbReference type="Proteomes" id="UP000515847">
    <property type="component" value="Chromosome"/>
</dbReference>
<keyword evidence="3" id="KW-0804">Transcription</keyword>
<evidence type="ECO:0000313" key="8">
    <source>
        <dbReference type="EMBL" id="QNB47963.1"/>
    </source>
</evidence>
<dbReference type="InterPro" id="IPR050707">
    <property type="entry name" value="HTH_MetabolicPath_Reg"/>
</dbReference>
<reference evidence="8 9" key="1">
    <citation type="journal article" date="2019" name="Front. Microbiol.">
        <title>Thermoanaerosceptrum fracticalcis gen. nov. sp. nov., a Novel Fumarate-Fermenting Microorganism From a Deep Fractured Carbonate Aquifer of the US Great Basin.</title>
        <authorList>
            <person name="Hamilton-Brehm S.D."/>
            <person name="Stewart L.E."/>
            <person name="Zavarin M."/>
            <person name="Caldwell M."/>
            <person name="Lawson P.A."/>
            <person name="Onstott T.C."/>
            <person name="Grzymski J."/>
            <person name="Neveux I."/>
            <person name="Lollar B.S."/>
            <person name="Russell C.E."/>
            <person name="Moser D.P."/>
        </authorList>
    </citation>
    <scope>NUCLEOTIDE SEQUENCE [LARGE SCALE GENOMIC DNA]</scope>
    <source>
        <strain evidence="8 9">DRI-13</strain>
    </source>
</reference>
<dbReference type="EMBL" id="CP045798">
    <property type="protein sequence ID" value="QNB47963.1"/>
    <property type="molecule type" value="Genomic_DNA"/>
</dbReference>